<dbReference type="GO" id="GO:0016740">
    <property type="term" value="F:transferase activity"/>
    <property type="evidence" value="ECO:0007669"/>
    <property type="project" value="UniProtKB-KW"/>
</dbReference>
<proteinExistence type="predicted"/>
<organism evidence="2 3">
    <name type="scientific">Paenibacillus xerothermodurans</name>
    <dbReference type="NCBI Taxonomy" id="1977292"/>
    <lineage>
        <taxon>Bacteria</taxon>
        <taxon>Bacillati</taxon>
        <taxon>Bacillota</taxon>
        <taxon>Bacilli</taxon>
        <taxon>Bacillales</taxon>
        <taxon>Paenibacillaceae</taxon>
        <taxon>Paenibacillus</taxon>
    </lineage>
</organism>
<gene>
    <name evidence="2" type="ORF">CBW46_010690</name>
</gene>
<keyword evidence="3" id="KW-1185">Reference proteome</keyword>
<dbReference type="InterPro" id="IPR055259">
    <property type="entry name" value="YkvP/CgeB_Glyco_trans-like"/>
</dbReference>
<evidence type="ECO:0000313" key="2">
    <source>
        <dbReference type="EMBL" id="PZE21135.1"/>
    </source>
</evidence>
<evidence type="ECO:0000259" key="1">
    <source>
        <dbReference type="Pfam" id="PF13524"/>
    </source>
</evidence>
<accession>A0A2W1NNT9</accession>
<protein>
    <submittedName>
        <fullName evidence="2">Glycosyltransferase family 1 protein</fullName>
    </submittedName>
</protein>
<dbReference type="Proteomes" id="UP000214746">
    <property type="component" value="Unassembled WGS sequence"/>
</dbReference>
<comment type="caution">
    <text evidence="2">The sequence shown here is derived from an EMBL/GenBank/DDBJ whole genome shotgun (WGS) entry which is preliminary data.</text>
</comment>
<dbReference type="RefSeq" id="WP_089199991.1">
    <property type="nucleotide sequence ID" value="NZ_NHRJ02000004.1"/>
</dbReference>
<name>A0A2W1NNT9_PAEXE</name>
<evidence type="ECO:0000313" key="3">
    <source>
        <dbReference type="Proteomes" id="UP000214746"/>
    </source>
</evidence>
<dbReference type="AlphaFoldDB" id="A0A2W1NNT9"/>
<sequence>MRRKLKILVLIKPFWRAYPKHRQKFGVIKALEKLAEVKYWYKDGNIHDILSELEFQPDFIYHYETAWRYSMAPKITGLDTVNIPKGCFVNDLHYKPTAAQVRKYGEESRTSYIDKNKIDLIFCPVKHSFFQVYPQYRDKHRWLPWSINPYVIKDWGLRKSIDYLLMGQFHYRGRKYRPRRNPPKGNYKFREVVFRKMQHANGFVYHPHPGHSVRRTKGVMINARYARELNRSKIFFTCGGQWQCAVFKFFEAPGCKTLLLAEPNADVLELGFKDGVNFVACNEFNVEKKAQYYLKNVRERRRITNAGYAFIHKYHTNRVRARQFINYVEDFLRRKQARGRRVTTLAPM</sequence>
<dbReference type="EMBL" id="NHRJ02000004">
    <property type="protein sequence ID" value="PZE21135.1"/>
    <property type="molecule type" value="Genomic_DNA"/>
</dbReference>
<dbReference type="Pfam" id="PF13524">
    <property type="entry name" value="Glyco_trans_1_2"/>
    <property type="match status" value="1"/>
</dbReference>
<reference evidence="2" key="1">
    <citation type="submission" date="2018-06" db="EMBL/GenBank/DDBJ databases">
        <title>Paenibacillus xerothermodurans sp. nov. an extremely dry heat resistant spore forming bacterium isolated from the soil of Cape Canaveral, Florida.</title>
        <authorList>
            <person name="Seuylemezian A."/>
            <person name="Kaur N."/>
            <person name="Patil P."/>
            <person name="Patil P."/>
            <person name="Mayilraj S."/>
            <person name="Vaishampayan P."/>
        </authorList>
    </citation>
    <scope>NUCLEOTIDE SEQUENCE [LARGE SCALE GENOMIC DNA]</scope>
    <source>
        <strain evidence="2">ATCC 27380</strain>
    </source>
</reference>
<dbReference type="OrthoDB" id="5121913at2"/>
<feature type="domain" description="Spore protein YkvP/CgeB glycosyl transferase-like" evidence="1">
    <location>
        <begin position="215"/>
        <end position="325"/>
    </location>
</feature>